<comment type="caution">
    <text evidence="1">The sequence shown here is derived from an EMBL/GenBank/DDBJ whole genome shotgun (WGS) entry which is preliminary data.</text>
</comment>
<feature type="non-terminal residue" evidence="1">
    <location>
        <position position="170"/>
    </location>
</feature>
<accession>A0ACA9N6P5</accession>
<evidence type="ECO:0000313" key="2">
    <source>
        <dbReference type="Proteomes" id="UP000789525"/>
    </source>
</evidence>
<name>A0ACA9N6P5_9GLOM</name>
<dbReference type="EMBL" id="CAJVPT010018631">
    <property type="protein sequence ID" value="CAG8635814.1"/>
    <property type="molecule type" value="Genomic_DNA"/>
</dbReference>
<organism evidence="1 2">
    <name type="scientific">Acaulospora colombiana</name>
    <dbReference type="NCBI Taxonomy" id="27376"/>
    <lineage>
        <taxon>Eukaryota</taxon>
        <taxon>Fungi</taxon>
        <taxon>Fungi incertae sedis</taxon>
        <taxon>Mucoromycota</taxon>
        <taxon>Glomeromycotina</taxon>
        <taxon>Glomeromycetes</taxon>
        <taxon>Diversisporales</taxon>
        <taxon>Acaulosporaceae</taxon>
        <taxon>Acaulospora</taxon>
    </lineage>
</organism>
<protein>
    <submittedName>
        <fullName evidence="1">12502_t:CDS:1</fullName>
    </submittedName>
</protein>
<reference evidence="1" key="1">
    <citation type="submission" date="2021-06" db="EMBL/GenBank/DDBJ databases">
        <authorList>
            <person name="Kallberg Y."/>
            <person name="Tangrot J."/>
            <person name="Rosling A."/>
        </authorList>
    </citation>
    <scope>NUCLEOTIDE SEQUENCE</scope>
    <source>
        <strain evidence="1">CL356</strain>
    </source>
</reference>
<gene>
    <name evidence="1" type="ORF">ACOLOM_LOCUS7788</name>
</gene>
<sequence length="170" mass="19738">MSVSTIEHDAFLVENWSTETLVLYLQEQGLRLDDEDFAIIRKRKIDGQVFLDMTEEKFMVAGLEMGPAMKLAKEAKALKTMPKRPFSSYRSLKEVLQQYGLNNGVTDIYQFDDEDEEFLHCVKDIKNRLSNMGTVVDSNEAMRCEYISDPTRINPYSQANHRERSYYNST</sequence>
<evidence type="ECO:0000313" key="1">
    <source>
        <dbReference type="EMBL" id="CAG8635814.1"/>
    </source>
</evidence>
<proteinExistence type="predicted"/>
<dbReference type="Proteomes" id="UP000789525">
    <property type="component" value="Unassembled WGS sequence"/>
</dbReference>
<keyword evidence="2" id="KW-1185">Reference proteome</keyword>